<comment type="caution">
    <text evidence="3">The sequence shown here is derived from an EMBL/GenBank/DDBJ whole genome shotgun (WGS) entry which is preliminary data.</text>
</comment>
<evidence type="ECO:0000256" key="1">
    <source>
        <dbReference type="ARBA" id="ARBA00023157"/>
    </source>
</evidence>
<dbReference type="PANTHER" id="PTHR42852">
    <property type="entry name" value="THIOL:DISULFIDE INTERCHANGE PROTEIN DSBE"/>
    <property type="match status" value="1"/>
</dbReference>
<dbReference type="SUPFAM" id="SSF52833">
    <property type="entry name" value="Thioredoxin-like"/>
    <property type="match status" value="1"/>
</dbReference>
<sequence length="174" mass="19882">MSEFRLGDRVPNFILPTITGEQFLLESHQEIHEKSWHLIVFFQGSWSPECVRFLKQIEDHLRDFSREHVTVMAIAAENTAGLKRMADKENFTFPLLADEFLSINEAFGVYTQHREISNEGIRSFGEPACFLINHEGELLYQQKQTGPFGRACAADLLKAIRHLKSQQQSKGSAS</sequence>
<dbReference type="Gene3D" id="3.40.30.10">
    <property type="entry name" value="Glutaredoxin"/>
    <property type="match status" value="1"/>
</dbReference>
<dbReference type="EMBL" id="WMFA01000004">
    <property type="protein sequence ID" value="MYL71646.1"/>
    <property type="molecule type" value="Genomic_DNA"/>
</dbReference>
<name>A0A845FDC9_9BACI</name>
<gene>
    <name evidence="3" type="ORF">GLW00_12330</name>
</gene>
<dbReference type="GeneID" id="78007791"/>
<organism evidence="3 4">
    <name type="scientific">Halobacillus litoralis</name>
    <dbReference type="NCBI Taxonomy" id="45668"/>
    <lineage>
        <taxon>Bacteria</taxon>
        <taxon>Bacillati</taxon>
        <taxon>Bacillota</taxon>
        <taxon>Bacilli</taxon>
        <taxon>Bacillales</taxon>
        <taxon>Bacillaceae</taxon>
        <taxon>Halobacillus</taxon>
    </lineage>
</organism>
<reference evidence="3 4" key="1">
    <citation type="submission" date="2019-11" db="EMBL/GenBank/DDBJ databases">
        <title>Genome sequences of 17 halophilic strains isolated from different environments.</title>
        <authorList>
            <person name="Furrow R.E."/>
        </authorList>
    </citation>
    <scope>NUCLEOTIDE SEQUENCE [LARGE SCALE GENOMIC DNA]</scope>
    <source>
        <strain evidence="3 4">SL-4</strain>
    </source>
</reference>
<dbReference type="InterPro" id="IPR036249">
    <property type="entry name" value="Thioredoxin-like_sf"/>
</dbReference>
<dbReference type="GO" id="GO:0016209">
    <property type="term" value="F:antioxidant activity"/>
    <property type="evidence" value="ECO:0007669"/>
    <property type="project" value="InterPro"/>
</dbReference>
<dbReference type="GO" id="GO:0016491">
    <property type="term" value="F:oxidoreductase activity"/>
    <property type="evidence" value="ECO:0007669"/>
    <property type="project" value="InterPro"/>
</dbReference>
<accession>A0A845FDC9</accession>
<evidence type="ECO:0000259" key="2">
    <source>
        <dbReference type="PROSITE" id="PS51352"/>
    </source>
</evidence>
<dbReference type="RefSeq" id="WP_160914489.1">
    <property type="nucleotide sequence ID" value="NZ_WMFA01000004.1"/>
</dbReference>
<dbReference type="Proteomes" id="UP000450457">
    <property type="component" value="Unassembled WGS sequence"/>
</dbReference>
<dbReference type="InterPro" id="IPR050553">
    <property type="entry name" value="Thioredoxin_ResA/DsbE_sf"/>
</dbReference>
<dbReference type="Pfam" id="PF00578">
    <property type="entry name" value="AhpC-TSA"/>
    <property type="match status" value="1"/>
</dbReference>
<feature type="domain" description="Thioredoxin" evidence="2">
    <location>
        <begin position="4"/>
        <end position="165"/>
    </location>
</feature>
<evidence type="ECO:0000313" key="3">
    <source>
        <dbReference type="EMBL" id="MYL71646.1"/>
    </source>
</evidence>
<protein>
    <submittedName>
        <fullName evidence="3">Redoxin domain-containing protein</fullName>
    </submittedName>
</protein>
<proteinExistence type="predicted"/>
<dbReference type="PANTHER" id="PTHR42852:SF13">
    <property type="entry name" value="PROTEIN DIPZ"/>
    <property type="match status" value="1"/>
</dbReference>
<keyword evidence="1" id="KW-1015">Disulfide bond</keyword>
<dbReference type="AlphaFoldDB" id="A0A845FDC9"/>
<evidence type="ECO:0000313" key="4">
    <source>
        <dbReference type="Proteomes" id="UP000450457"/>
    </source>
</evidence>
<dbReference type="InterPro" id="IPR013766">
    <property type="entry name" value="Thioredoxin_domain"/>
</dbReference>
<dbReference type="PROSITE" id="PS51352">
    <property type="entry name" value="THIOREDOXIN_2"/>
    <property type="match status" value="1"/>
</dbReference>
<dbReference type="InterPro" id="IPR000866">
    <property type="entry name" value="AhpC/TSA"/>
</dbReference>
<dbReference type="OrthoDB" id="9809746at2"/>